<feature type="chain" id="PRO_5037242777" description="DUF4124 domain-containing protein" evidence="2">
    <location>
        <begin position="26"/>
        <end position="149"/>
    </location>
</feature>
<evidence type="ECO:0000313" key="3">
    <source>
        <dbReference type="EMBL" id="MBH9579004.1"/>
    </source>
</evidence>
<dbReference type="RefSeq" id="WP_198112775.1">
    <property type="nucleotide sequence ID" value="NZ_JAEDAK010000017.1"/>
</dbReference>
<dbReference type="Proteomes" id="UP000613266">
    <property type="component" value="Unassembled WGS sequence"/>
</dbReference>
<dbReference type="EMBL" id="JAEDAK010000017">
    <property type="protein sequence ID" value="MBH9579004.1"/>
    <property type="molecule type" value="Genomic_DNA"/>
</dbReference>
<reference evidence="3" key="1">
    <citation type="submission" date="2020-12" db="EMBL/GenBank/DDBJ databases">
        <title>The genome sequence of Inhella sp. 1Y17.</title>
        <authorList>
            <person name="Liu Y."/>
        </authorList>
    </citation>
    <scope>NUCLEOTIDE SEQUENCE</scope>
    <source>
        <strain evidence="3">1Y17</strain>
    </source>
</reference>
<keyword evidence="4" id="KW-1185">Reference proteome</keyword>
<name>A0A931NJG8_9BURK</name>
<gene>
    <name evidence="3" type="ORF">I7X39_19100</name>
</gene>
<evidence type="ECO:0008006" key="5">
    <source>
        <dbReference type="Google" id="ProtNLM"/>
    </source>
</evidence>
<feature type="compositionally biased region" description="Basic and acidic residues" evidence="1">
    <location>
        <begin position="121"/>
        <end position="140"/>
    </location>
</feature>
<organism evidence="3 4">
    <name type="scientific">Inhella proteolytica</name>
    <dbReference type="NCBI Taxonomy" id="2795029"/>
    <lineage>
        <taxon>Bacteria</taxon>
        <taxon>Pseudomonadati</taxon>
        <taxon>Pseudomonadota</taxon>
        <taxon>Betaproteobacteria</taxon>
        <taxon>Burkholderiales</taxon>
        <taxon>Sphaerotilaceae</taxon>
        <taxon>Inhella</taxon>
    </lineage>
</organism>
<sequence length="149" mass="16273">MTLRRRPLLLLPLLPLLLTSLSGLAQTRRQSGPPIFRCGPGGRELRDRPCPAESGASAPLSYDQPSQSDRAAALQRQAAEAREAARLQRERERFEASAPPASQPAGSQGVNKAPADTRGTPPERPDRPARNKPRKDEKTRTARSPAIKR</sequence>
<feature type="compositionally biased region" description="Low complexity" evidence="1">
    <location>
        <begin position="96"/>
        <end position="109"/>
    </location>
</feature>
<feature type="signal peptide" evidence="2">
    <location>
        <begin position="1"/>
        <end position="25"/>
    </location>
</feature>
<protein>
    <recommendedName>
        <fullName evidence="5">DUF4124 domain-containing protein</fullName>
    </recommendedName>
</protein>
<dbReference type="AlphaFoldDB" id="A0A931NJG8"/>
<evidence type="ECO:0000313" key="4">
    <source>
        <dbReference type="Proteomes" id="UP000613266"/>
    </source>
</evidence>
<comment type="caution">
    <text evidence="3">The sequence shown here is derived from an EMBL/GenBank/DDBJ whole genome shotgun (WGS) entry which is preliminary data.</text>
</comment>
<keyword evidence="2" id="KW-0732">Signal</keyword>
<proteinExistence type="predicted"/>
<accession>A0A931NJG8</accession>
<evidence type="ECO:0000256" key="1">
    <source>
        <dbReference type="SAM" id="MobiDB-lite"/>
    </source>
</evidence>
<feature type="compositionally biased region" description="Basic and acidic residues" evidence="1">
    <location>
        <begin position="79"/>
        <end position="95"/>
    </location>
</feature>
<evidence type="ECO:0000256" key="2">
    <source>
        <dbReference type="SAM" id="SignalP"/>
    </source>
</evidence>
<feature type="region of interest" description="Disordered" evidence="1">
    <location>
        <begin position="26"/>
        <end position="149"/>
    </location>
</feature>